<feature type="transmembrane region" description="Helical" evidence="1">
    <location>
        <begin position="32"/>
        <end position="54"/>
    </location>
</feature>
<keyword evidence="1" id="KW-0472">Membrane</keyword>
<gene>
    <name evidence="2" type="ORF">H072_10658</name>
</gene>
<evidence type="ECO:0000313" key="3">
    <source>
        <dbReference type="Proteomes" id="UP000015100"/>
    </source>
</evidence>
<dbReference type="Proteomes" id="UP000015100">
    <property type="component" value="Unassembled WGS sequence"/>
</dbReference>
<evidence type="ECO:0000256" key="1">
    <source>
        <dbReference type="SAM" id="Phobius"/>
    </source>
</evidence>
<reference evidence="3" key="2">
    <citation type="submission" date="2013-04" db="EMBL/GenBank/DDBJ databases">
        <title>Genomic mechanisms accounting for the adaptation to parasitism in nematode-trapping fungi.</title>
        <authorList>
            <person name="Ahren D.G."/>
        </authorList>
    </citation>
    <scope>NUCLEOTIDE SEQUENCE [LARGE SCALE GENOMIC DNA]</scope>
    <source>
        <strain evidence="3">CBS 200.50</strain>
    </source>
</reference>
<keyword evidence="3" id="KW-1185">Reference proteome</keyword>
<comment type="caution">
    <text evidence="2">The sequence shown here is derived from an EMBL/GenBank/DDBJ whole genome shotgun (WGS) entry which is preliminary data.</text>
</comment>
<keyword evidence="1" id="KW-0812">Transmembrane</keyword>
<proteinExistence type="predicted"/>
<dbReference type="OrthoDB" id="5271460at2759"/>
<sequence length="154" mass="17663">MPARGDNFRPFADGPTAGQTGAQVFRTLRRPIVWVIIVGMVIAWYGVTGVTTAIRKWDAVQHEPKRHVQIYTYDGATYLPIVKEMCEPETQAWDHCFPKYSHKKRVQKCKHKIKTLENCAYAAQEAEKACAHSDPTLADKALYKCVHHLMHQWQ</sequence>
<organism evidence="2 3">
    <name type="scientific">Dactylellina haptotyla (strain CBS 200.50)</name>
    <name type="common">Nematode-trapping fungus</name>
    <name type="synonym">Monacrosporium haptotylum</name>
    <dbReference type="NCBI Taxonomy" id="1284197"/>
    <lineage>
        <taxon>Eukaryota</taxon>
        <taxon>Fungi</taxon>
        <taxon>Dikarya</taxon>
        <taxon>Ascomycota</taxon>
        <taxon>Pezizomycotina</taxon>
        <taxon>Orbiliomycetes</taxon>
        <taxon>Orbiliales</taxon>
        <taxon>Orbiliaceae</taxon>
        <taxon>Dactylellina</taxon>
    </lineage>
</organism>
<dbReference type="HOGENOM" id="CLU_1721904_0_0_1"/>
<keyword evidence="1" id="KW-1133">Transmembrane helix</keyword>
<reference evidence="2 3" key="1">
    <citation type="journal article" date="2013" name="PLoS Genet.">
        <title>Genomic mechanisms accounting for the adaptation to parasitism in nematode-trapping fungi.</title>
        <authorList>
            <person name="Meerupati T."/>
            <person name="Andersson K.M."/>
            <person name="Friman E."/>
            <person name="Kumar D."/>
            <person name="Tunlid A."/>
            <person name="Ahren D."/>
        </authorList>
    </citation>
    <scope>NUCLEOTIDE SEQUENCE [LARGE SCALE GENOMIC DNA]</scope>
    <source>
        <strain evidence="2 3">CBS 200.50</strain>
    </source>
</reference>
<protein>
    <submittedName>
        <fullName evidence="2">Uncharacterized protein</fullName>
    </submittedName>
</protein>
<accession>S8BKV1</accession>
<dbReference type="OMA" id="RPIVWVI"/>
<dbReference type="AlphaFoldDB" id="S8BKV1"/>
<evidence type="ECO:0000313" key="2">
    <source>
        <dbReference type="EMBL" id="EPS35862.1"/>
    </source>
</evidence>
<dbReference type="EMBL" id="AQGS01001006">
    <property type="protein sequence ID" value="EPS35862.1"/>
    <property type="molecule type" value="Genomic_DNA"/>
</dbReference>
<name>S8BKV1_DACHA</name>